<dbReference type="PATRIC" id="fig|935198.13.peg.2084"/>
<dbReference type="HOGENOM" id="CLU_3197933_0_0_9"/>
<dbReference type="KEGG" id="cbk:CLL_A2129"/>
<accession>U4PGV6</accession>
<accession>B2TLN2</accession>
<proteinExistence type="predicted"/>
<sequence>MGIIKDDEENISYLSIIYDTWEKYLMSVDKYNGFQDYLIKNMIEY</sequence>
<dbReference type="AlphaFoldDB" id="B2TLN2"/>
<reference evidence="1" key="2">
    <citation type="submission" date="2009-08" db="EMBL/GenBank/DDBJ databases">
        <authorList>
            <person name="Shrivastava S."/>
            <person name="Brinkac L.M."/>
            <person name="Dodson R.J."/>
            <person name="Harkins D.M."/>
            <person name="Durkin A.S."/>
            <person name="Sutton G."/>
        </authorList>
    </citation>
    <scope>NUCLEOTIDE SEQUENCE</scope>
    <source>
        <strain evidence="1">Eklund 17B</strain>
    </source>
</reference>
<organism evidence="1">
    <name type="scientific">Clostridium botulinum (strain Eklund 17B / Type B)</name>
    <dbReference type="NCBI Taxonomy" id="935198"/>
    <lineage>
        <taxon>Bacteria</taxon>
        <taxon>Bacillati</taxon>
        <taxon>Bacillota</taxon>
        <taxon>Clostridia</taxon>
        <taxon>Eubacteriales</taxon>
        <taxon>Clostridiaceae</taxon>
        <taxon>Clostridium</taxon>
    </lineage>
</organism>
<protein>
    <submittedName>
        <fullName evidence="1">Uncharacterized protein</fullName>
    </submittedName>
</protein>
<evidence type="ECO:0000313" key="1">
    <source>
        <dbReference type="EMBL" id="ACD25115.1"/>
    </source>
</evidence>
<gene>
    <name evidence="1" type="ordered locus">CLL_A2129</name>
</gene>
<reference evidence="1" key="1">
    <citation type="submission" date="2009-06" db="EMBL/GenBank/DDBJ databases">
        <authorList>
            <consortium name="US DOE Joint Genome Institute (JGI-PGF)"/>
            <person name="Lucas S."/>
            <person name="Copeland A."/>
            <person name="Lapidus A."/>
            <person name="Glavina del Rio T."/>
            <person name="Dalin E."/>
            <person name="Tice H."/>
            <person name="Bruce D."/>
            <person name="Goodwin L."/>
            <person name="Pitluck S."/>
            <person name="Kyrpides N."/>
            <person name="Mavromatis K."/>
            <person name="Ivanova N."/>
            <person name="Saunders E."/>
            <person name="Brettin T."/>
            <person name="Detter J.C."/>
            <person name="Han C."/>
            <person name="Larimer F."/>
            <person name="Land M."/>
            <person name="Hauser L."/>
            <person name="Markowitz V."/>
            <person name="Cheng J.-F."/>
            <person name="Hugenholtz P."/>
            <person name="Woyke T."/>
            <person name="Wu D."/>
            <person name="Gronow S."/>
            <person name="Klenk H.-P."/>
            <person name="Eisen J.A."/>
        </authorList>
    </citation>
    <scope>NUCLEOTIDE SEQUENCE</scope>
    <source>
        <strain evidence="1">Eklund 17B</strain>
    </source>
</reference>
<name>B2TLN2_CLOBB</name>
<dbReference type="EMBL" id="CP001056">
    <property type="protein sequence ID" value="ACD25115.1"/>
    <property type="molecule type" value="Genomic_DNA"/>
</dbReference>